<keyword evidence="7" id="KW-1185">Reference proteome</keyword>
<protein>
    <recommendedName>
        <fullName evidence="5">Tyrosine-protein phosphatase</fullName>
        <ecNumber evidence="5">3.1.3.48</ecNumber>
    </recommendedName>
</protein>
<dbReference type="RefSeq" id="WP_204711838.1">
    <property type="nucleotide sequence ID" value="NZ_JBHSZV010000026.1"/>
</dbReference>
<dbReference type="EC" id="3.1.3.48" evidence="5"/>
<evidence type="ECO:0000313" key="7">
    <source>
        <dbReference type="Proteomes" id="UP001596410"/>
    </source>
</evidence>
<reference evidence="7" key="1">
    <citation type="journal article" date="2019" name="Int. J. Syst. Evol. Microbiol.">
        <title>The Global Catalogue of Microorganisms (GCM) 10K type strain sequencing project: providing services to taxonomists for standard genome sequencing and annotation.</title>
        <authorList>
            <consortium name="The Broad Institute Genomics Platform"/>
            <consortium name="The Broad Institute Genome Sequencing Center for Infectious Disease"/>
            <person name="Wu L."/>
            <person name="Ma J."/>
        </authorList>
    </citation>
    <scope>NUCLEOTIDE SEQUENCE [LARGE SCALE GENOMIC DNA]</scope>
    <source>
        <strain evidence="7">CGMCC 4.1621</strain>
    </source>
</reference>
<dbReference type="PANTHER" id="PTHR39181:SF1">
    <property type="entry name" value="TYROSINE-PROTEIN PHOSPHATASE YWQE"/>
    <property type="match status" value="1"/>
</dbReference>
<evidence type="ECO:0000256" key="3">
    <source>
        <dbReference type="ARBA" id="ARBA00022912"/>
    </source>
</evidence>
<dbReference type="Gene3D" id="3.20.20.140">
    <property type="entry name" value="Metal-dependent hydrolases"/>
    <property type="match status" value="1"/>
</dbReference>
<sequence>MIDIHSHILPGVDDGAQTMEDSIRMAELAVDEGITTIVATPHHNNGQFENYKNNILIQVSELNRRLKERDIPLEVLPGQETRLYDGMLEGLQNDEILTINKTSSYVFVEFPHDQVPHYTSTLLFNLQLEGYQPIIVHPERNVRIQENPNILYSFIKNGAFSQITAASIAGNFGNDIKRLSHQFIDSNLTHLIASDVHSTKRQSYQMKKADNEIRKAYGNPVMEYFSENAVYVIEGSNITADQPLRVKKKKVFGLF</sequence>
<dbReference type="Pfam" id="PF19567">
    <property type="entry name" value="CpsB_CapC"/>
    <property type="match status" value="1"/>
</dbReference>
<keyword evidence="3 5" id="KW-0904">Protein phosphatase</keyword>
<evidence type="ECO:0000256" key="5">
    <source>
        <dbReference type="PIRNR" id="PIRNR016557"/>
    </source>
</evidence>
<comment type="caution">
    <text evidence="6">The sequence shown here is derived from an EMBL/GenBank/DDBJ whole genome shotgun (WGS) entry which is preliminary data.</text>
</comment>
<evidence type="ECO:0000313" key="6">
    <source>
        <dbReference type="EMBL" id="MFC7062324.1"/>
    </source>
</evidence>
<dbReference type="Proteomes" id="UP001596410">
    <property type="component" value="Unassembled WGS sequence"/>
</dbReference>
<gene>
    <name evidence="6" type="ORF">ACFQIC_10685</name>
</gene>
<keyword evidence="2 5" id="KW-0378">Hydrolase</keyword>
<organism evidence="6 7">
    <name type="scientific">Halobacillus seohaensis</name>
    <dbReference type="NCBI Taxonomy" id="447421"/>
    <lineage>
        <taxon>Bacteria</taxon>
        <taxon>Bacillati</taxon>
        <taxon>Bacillota</taxon>
        <taxon>Bacilli</taxon>
        <taxon>Bacillales</taxon>
        <taxon>Bacillaceae</taxon>
        <taxon>Halobacillus</taxon>
    </lineage>
</organism>
<evidence type="ECO:0000256" key="2">
    <source>
        <dbReference type="ARBA" id="ARBA00022801"/>
    </source>
</evidence>
<evidence type="ECO:0000256" key="4">
    <source>
        <dbReference type="ARBA" id="ARBA00051722"/>
    </source>
</evidence>
<dbReference type="InterPro" id="IPR016195">
    <property type="entry name" value="Pol/histidinol_Pase-like"/>
</dbReference>
<name>A0ABW2EJ25_9BACI</name>
<dbReference type="PANTHER" id="PTHR39181">
    <property type="entry name" value="TYROSINE-PROTEIN PHOSPHATASE YWQE"/>
    <property type="match status" value="1"/>
</dbReference>
<proteinExistence type="inferred from homology"/>
<dbReference type="InterPro" id="IPR016667">
    <property type="entry name" value="Caps_polysacc_synth_CpsB/CapC"/>
</dbReference>
<comment type="similarity">
    <text evidence="1 5">Belongs to the metallo-dependent hydrolases superfamily. CpsB/CapC family.</text>
</comment>
<dbReference type="EMBL" id="JBHSZV010000026">
    <property type="protein sequence ID" value="MFC7062324.1"/>
    <property type="molecule type" value="Genomic_DNA"/>
</dbReference>
<dbReference type="SUPFAM" id="SSF89550">
    <property type="entry name" value="PHP domain-like"/>
    <property type="match status" value="1"/>
</dbReference>
<dbReference type="PIRSF" id="PIRSF016557">
    <property type="entry name" value="Caps_synth_CpsB"/>
    <property type="match status" value="1"/>
</dbReference>
<comment type="catalytic activity">
    <reaction evidence="4 5">
        <text>O-phospho-L-tyrosyl-[protein] + H2O = L-tyrosyl-[protein] + phosphate</text>
        <dbReference type="Rhea" id="RHEA:10684"/>
        <dbReference type="Rhea" id="RHEA-COMP:10136"/>
        <dbReference type="Rhea" id="RHEA-COMP:20101"/>
        <dbReference type="ChEBI" id="CHEBI:15377"/>
        <dbReference type="ChEBI" id="CHEBI:43474"/>
        <dbReference type="ChEBI" id="CHEBI:46858"/>
        <dbReference type="ChEBI" id="CHEBI:61978"/>
        <dbReference type="EC" id="3.1.3.48"/>
    </reaction>
</comment>
<evidence type="ECO:0000256" key="1">
    <source>
        <dbReference type="ARBA" id="ARBA00005750"/>
    </source>
</evidence>
<accession>A0ABW2EJ25</accession>